<dbReference type="InterPro" id="IPR016181">
    <property type="entry name" value="Acyl_CoA_acyltransferase"/>
</dbReference>
<evidence type="ECO:0000313" key="6">
    <source>
        <dbReference type="Proteomes" id="UP000185578"/>
    </source>
</evidence>
<dbReference type="Proteomes" id="UP000185578">
    <property type="component" value="Unassembled WGS sequence"/>
</dbReference>
<gene>
    <name evidence="5" type="ORF">BTN82_17165</name>
</gene>
<protein>
    <submittedName>
        <fullName evidence="5">GNAT family N-acetyltransferase</fullName>
    </submittedName>
</protein>
<evidence type="ECO:0000259" key="4">
    <source>
        <dbReference type="PROSITE" id="PS51186"/>
    </source>
</evidence>
<accession>A0A1Q8ENW6</accession>
<dbReference type="SUPFAM" id="SSF55729">
    <property type="entry name" value="Acyl-CoA N-acyltransferases (Nat)"/>
    <property type="match status" value="1"/>
</dbReference>
<dbReference type="InterPro" id="IPR000182">
    <property type="entry name" value="GNAT_dom"/>
</dbReference>
<dbReference type="PROSITE" id="PS51186">
    <property type="entry name" value="GNAT"/>
    <property type="match status" value="1"/>
</dbReference>
<feature type="domain" description="N-acetyltransferase" evidence="4">
    <location>
        <begin position="4"/>
        <end position="163"/>
    </location>
</feature>
<comment type="similarity">
    <text evidence="3">Belongs to the acetyltransferase family. RimJ subfamily.</text>
</comment>
<dbReference type="AlphaFoldDB" id="A0A1Q8ENW6"/>
<name>A0A1Q8ENW6_9PSED</name>
<evidence type="ECO:0000256" key="2">
    <source>
        <dbReference type="ARBA" id="ARBA00023315"/>
    </source>
</evidence>
<sequence>MTSFSIRPLHSADTEALLAFEVRNRQWFESQIDARAPGFYSPQGVAEHIETYLAGFAAGTWHPLVIEDSQGNIVGRANLKDIDPQQRCAEVGYRIDQQACGQGLATLALQQLIHEARLRWALSHLVAYVYEDNIGSKKVLVRCGFSPSCNHSQGPESGFVLAL</sequence>
<dbReference type="Pfam" id="PF13302">
    <property type="entry name" value="Acetyltransf_3"/>
    <property type="match status" value="1"/>
</dbReference>
<dbReference type="PANTHER" id="PTHR43792:SF8">
    <property type="entry name" value="[RIBOSOMAL PROTEIN US5]-ALANINE N-ACETYLTRANSFERASE"/>
    <property type="match status" value="1"/>
</dbReference>
<evidence type="ECO:0000256" key="3">
    <source>
        <dbReference type="ARBA" id="ARBA00038502"/>
    </source>
</evidence>
<evidence type="ECO:0000256" key="1">
    <source>
        <dbReference type="ARBA" id="ARBA00022679"/>
    </source>
</evidence>
<comment type="caution">
    <text evidence="5">The sequence shown here is derived from an EMBL/GenBank/DDBJ whole genome shotgun (WGS) entry which is preliminary data.</text>
</comment>
<dbReference type="EMBL" id="MSCT01000014">
    <property type="protein sequence ID" value="OLF53484.1"/>
    <property type="molecule type" value="Genomic_DNA"/>
</dbReference>
<dbReference type="InterPro" id="IPR051531">
    <property type="entry name" value="N-acetyltransferase"/>
</dbReference>
<dbReference type="GO" id="GO:0008999">
    <property type="term" value="F:protein-N-terminal-alanine acetyltransferase activity"/>
    <property type="evidence" value="ECO:0007669"/>
    <property type="project" value="TreeGrafter"/>
</dbReference>
<organism evidence="5 6">
    <name type="scientific">Pseudomonas chlororaphis</name>
    <dbReference type="NCBI Taxonomy" id="587753"/>
    <lineage>
        <taxon>Bacteria</taxon>
        <taxon>Pseudomonadati</taxon>
        <taxon>Pseudomonadota</taxon>
        <taxon>Gammaproteobacteria</taxon>
        <taxon>Pseudomonadales</taxon>
        <taxon>Pseudomonadaceae</taxon>
        <taxon>Pseudomonas</taxon>
    </lineage>
</organism>
<dbReference type="Gene3D" id="3.40.630.30">
    <property type="match status" value="1"/>
</dbReference>
<keyword evidence="1 5" id="KW-0808">Transferase</keyword>
<dbReference type="RefSeq" id="WP_075120315.1">
    <property type="nucleotide sequence ID" value="NZ_MSCT01000014.1"/>
</dbReference>
<dbReference type="GO" id="GO:0005737">
    <property type="term" value="C:cytoplasm"/>
    <property type="evidence" value="ECO:0007669"/>
    <property type="project" value="TreeGrafter"/>
</dbReference>
<evidence type="ECO:0000313" key="5">
    <source>
        <dbReference type="EMBL" id="OLF53484.1"/>
    </source>
</evidence>
<dbReference type="OrthoDB" id="9801656at2"/>
<proteinExistence type="inferred from homology"/>
<reference evidence="5 6" key="1">
    <citation type="submission" date="2016-12" db="EMBL/GenBank/DDBJ databases">
        <authorList>
            <person name="Song W.-J."/>
            <person name="Kurnit D.M."/>
        </authorList>
    </citation>
    <scope>NUCLEOTIDE SEQUENCE [LARGE SCALE GENOMIC DNA]</scope>
    <source>
        <strain evidence="5 6">PCL1601</strain>
    </source>
</reference>
<keyword evidence="2" id="KW-0012">Acyltransferase</keyword>
<dbReference type="PANTHER" id="PTHR43792">
    <property type="entry name" value="GNAT FAMILY, PUTATIVE (AFU_ORTHOLOGUE AFUA_3G00765)-RELATED-RELATED"/>
    <property type="match status" value="1"/>
</dbReference>